<reference evidence="2 3" key="1">
    <citation type="submission" date="2024-09" db="EMBL/GenBank/DDBJ databases">
        <authorList>
            <person name="Sun Q."/>
            <person name="Mori K."/>
        </authorList>
    </citation>
    <scope>NUCLEOTIDE SEQUENCE [LARGE SCALE GENOMIC DNA]</scope>
    <source>
        <strain evidence="2 3">TBRC 5777</strain>
    </source>
</reference>
<dbReference type="Pfam" id="PF05930">
    <property type="entry name" value="Phage_AlpA"/>
    <property type="match status" value="1"/>
</dbReference>
<comment type="caution">
    <text evidence="2">The sequence shown here is derived from an EMBL/GenBank/DDBJ whole genome shotgun (WGS) entry which is preliminary data.</text>
</comment>
<keyword evidence="3" id="KW-1185">Reference proteome</keyword>
<feature type="region of interest" description="Disordered" evidence="1">
    <location>
        <begin position="66"/>
        <end position="89"/>
    </location>
</feature>
<name>A0ABV6JTB6_9PROT</name>
<evidence type="ECO:0000313" key="2">
    <source>
        <dbReference type="EMBL" id="MFC0408854.1"/>
    </source>
</evidence>
<dbReference type="PANTHER" id="PTHR36154">
    <property type="entry name" value="DNA-BINDING TRANSCRIPTIONAL ACTIVATOR ALPA"/>
    <property type="match status" value="1"/>
</dbReference>
<dbReference type="SUPFAM" id="SSF46955">
    <property type="entry name" value="Putative DNA-binding domain"/>
    <property type="match status" value="1"/>
</dbReference>
<dbReference type="PANTHER" id="PTHR36154:SF1">
    <property type="entry name" value="DNA-BINDING TRANSCRIPTIONAL ACTIVATOR ALPA"/>
    <property type="match status" value="1"/>
</dbReference>
<evidence type="ECO:0000256" key="1">
    <source>
        <dbReference type="SAM" id="MobiDB-lite"/>
    </source>
</evidence>
<proteinExistence type="predicted"/>
<dbReference type="Proteomes" id="UP001589865">
    <property type="component" value="Unassembled WGS sequence"/>
</dbReference>
<organism evidence="2 3">
    <name type="scientific">Roseomonas elaeocarpi</name>
    <dbReference type="NCBI Taxonomy" id="907779"/>
    <lineage>
        <taxon>Bacteria</taxon>
        <taxon>Pseudomonadati</taxon>
        <taxon>Pseudomonadota</taxon>
        <taxon>Alphaproteobacteria</taxon>
        <taxon>Acetobacterales</taxon>
        <taxon>Roseomonadaceae</taxon>
        <taxon>Roseomonas</taxon>
    </lineage>
</organism>
<dbReference type="RefSeq" id="WP_377044601.1">
    <property type="nucleotide sequence ID" value="NZ_JBHLUN010000007.1"/>
</dbReference>
<gene>
    <name evidence="2" type="ORF">ACFFGY_11370</name>
</gene>
<protein>
    <submittedName>
        <fullName evidence="2">Helix-turn-helix transcriptional regulator</fullName>
    </submittedName>
</protein>
<dbReference type="InterPro" id="IPR009061">
    <property type="entry name" value="DNA-bd_dom_put_sf"/>
</dbReference>
<dbReference type="Gene3D" id="1.10.238.160">
    <property type="match status" value="1"/>
</dbReference>
<evidence type="ECO:0000313" key="3">
    <source>
        <dbReference type="Proteomes" id="UP001589865"/>
    </source>
</evidence>
<accession>A0ABV6JTB6</accession>
<dbReference type="InterPro" id="IPR010260">
    <property type="entry name" value="AlpA"/>
</dbReference>
<sequence>MPDGTLISDPYLRLAEVEREVGLGRSTIYRRISAGTFPAPRQLGGGCVRWTTSQIQAWKDGHATGVVTIPPPSLESSGRVAPSVRRRAG</sequence>
<dbReference type="EMBL" id="JBHLUN010000007">
    <property type="protein sequence ID" value="MFC0408854.1"/>
    <property type="molecule type" value="Genomic_DNA"/>
</dbReference>
<dbReference type="InterPro" id="IPR052931">
    <property type="entry name" value="Prophage_regulatory_activator"/>
</dbReference>